<dbReference type="Proteomes" id="UP000297540">
    <property type="component" value="Unassembled WGS sequence"/>
</dbReference>
<evidence type="ECO:0000256" key="2">
    <source>
        <dbReference type="SAM" id="Phobius"/>
    </source>
</evidence>
<dbReference type="OrthoDB" id="1419682at2"/>
<feature type="compositionally biased region" description="Low complexity" evidence="1">
    <location>
        <begin position="81"/>
        <end position="93"/>
    </location>
</feature>
<keyword evidence="2" id="KW-0812">Transmembrane</keyword>
<sequence>MDEQFDKKLSSRIREVFDNYESPPADEAWLELRKKFPVKQERKIAWLWWSSAAALLLVFLGVGLWLMNNKPQTGNNVAVKPQIQQQQPNQATPNPTPAGSEVTSVNPLATTGTKNDSAVQAPNKALAGPAVAAGHDTANNARKTGSNAVATPGNTLAINSGSPASVATNKQLPGTATIAGNTPAAGQTVVTGAITNNQQVAAVDVPTSGNGQTAPVITNKTSPVIAQQPVKTIDDLFAQDKAQRVAKQKTDKKELKKVDFSVYAATYMNYAQGSANQINAGAGFTSDIRLSKNIKLSTGVSLAQNTLSYAGQPPASGSSNSVLSAASPGLLQNDALNFGASATVAELQNYRASLMGLDVPINIKYEFNPEKSDTYISAGLSSGTFIDERYTSHFAYKNAQGYASAVTQDQTYTQSFNSFYFGKTLNLSFGTGFPIGRNNRLVVEPFLKYPLGGLGAQAIHFGAGGVNLKFNFKTTKK</sequence>
<evidence type="ECO:0000313" key="3">
    <source>
        <dbReference type="EMBL" id="TFF35389.1"/>
    </source>
</evidence>
<feature type="region of interest" description="Disordered" evidence="1">
    <location>
        <begin position="81"/>
        <end position="119"/>
    </location>
</feature>
<dbReference type="EMBL" id="SOZE01000022">
    <property type="protein sequence ID" value="TFF35389.1"/>
    <property type="molecule type" value="Genomic_DNA"/>
</dbReference>
<gene>
    <name evidence="3" type="ORF">E2R66_19225</name>
</gene>
<accession>A0A4Y8S8N6</accession>
<proteinExistence type="predicted"/>
<protein>
    <recommendedName>
        <fullName evidence="5">Outer membrane protein beta-barrel domain-containing protein</fullName>
    </recommendedName>
</protein>
<keyword evidence="4" id="KW-1185">Reference proteome</keyword>
<feature type="compositionally biased region" description="Polar residues" evidence="1">
    <location>
        <begin position="101"/>
        <end position="119"/>
    </location>
</feature>
<evidence type="ECO:0000256" key="1">
    <source>
        <dbReference type="SAM" id="MobiDB-lite"/>
    </source>
</evidence>
<dbReference type="RefSeq" id="WP_133233590.1">
    <property type="nucleotide sequence ID" value="NZ_SOZE01000022.1"/>
</dbReference>
<keyword evidence="2" id="KW-0472">Membrane</keyword>
<feature type="transmembrane region" description="Helical" evidence="2">
    <location>
        <begin position="44"/>
        <end position="67"/>
    </location>
</feature>
<comment type="caution">
    <text evidence="3">The sequence shown here is derived from an EMBL/GenBank/DDBJ whole genome shotgun (WGS) entry which is preliminary data.</text>
</comment>
<organism evidence="3 4">
    <name type="scientific">Mucilaginibacter psychrotolerans</name>
    <dbReference type="NCBI Taxonomy" id="1524096"/>
    <lineage>
        <taxon>Bacteria</taxon>
        <taxon>Pseudomonadati</taxon>
        <taxon>Bacteroidota</taxon>
        <taxon>Sphingobacteriia</taxon>
        <taxon>Sphingobacteriales</taxon>
        <taxon>Sphingobacteriaceae</taxon>
        <taxon>Mucilaginibacter</taxon>
    </lineage>
</organism>
<evidence type="ECO:0008006" key="5">
    <source>
        <dbReference type="Google" id="ProtNLM"/>
    </source>
</evidence>
<name>A0A4Y8S8N6_9SPHI</name>
<keyword evidence="2" id="KW-1133">Transmembrane helix</keyword>
<reference evidence="3 4" key="1">
    <citation type="journal article" date="2017" name="Int. J. Syst. Evol. Microbiol.">
        <title>Mucilaginibacterpsychrotolerans sp. nov., isolated from peatlands.</title>
        <authorList>
            <person name="Deng Y."/>
            <person name="Shen L."/>
            <person name="Xu B."/>
            <person name="Liu Y."/>
            <person name="Gu Z."/>
            <person name="Liu H."/>
            <person name="Zhou Y."/>
        </authorList>
    </citation>
    <scope>NUCLEOTIDE SEQUENCE [LARGE SCALE GENOMIC DNA]</scope>
    <source>
        <strain evidence="3 4">NH7-4</strain>
    </source>
</reference>
<dbReference type="AlphaFoldDB" id="A0A4Y8S8N6"/>
<evidence type="ECO:0000313" key="4">
    <source>
        <dbReference type="Proteomes" id="UP000297540"/>
    </source>
</evidence>